<proteinExistence type="predicted"/>
<comment type="caution">
    <text evidence="2">The sequence shown here is derived from an EMBL/GenBank/DDBJ whole genome shotgun (WGS) entry which is preliminary data.</text>
</comment>
<organism evidence="2 3">
    <name type="scientific">Intrasporangium calvum</name>
    <dbReference type="NCBI Taxonomy" id="53358"/>
    <lineage>
        <taxon>Bacteria</taxon>
        <taxon>Bacillati</taxon>
        <taxon>Actinomycetota</taxon>
        <taxon>Actinomycetes</taxon>
        <taxon>Micrococcales</taxon>
        <taxon>Intrasporangiaceae</taxon>
        <taxon>Intrasporangium</taxon>
    </lineage>
</organism>
<reference evidence="2 3" key="1">
    <citation type="submission" date="2022-11" db="EMBL/GenBank/DDBJ databases">
        <title>Anaerobic phenanthrene biodegradation by a DNRA strain PheN6.</title>
        <authorList>
            <person name="Zhang Z."/>
        </authorList>
    </citation>
    <scope>NUCLEOTIDE SEQUENCE [LARGE SCALE GENOMIC DNA]</scope>
    <source>
        <strain evidence="2 3">PheN6</strain>
    </source>
</reference>
<feature type="compositionally biased region" description="Basic and acidic residues" evidence="1">
    <location>
        <begin position="1"/>
        <end position="22"/>
    </location>
</feature>
<dbReference type="Proteomes" id="UP001150259">
    <property type="component" value="Unassembled WGS sequence"/>
</dbReference>
<evidence type="ECO:0000313" key="3">
    <source>
        <dbReference type="Proteomes" id="UP001150259"/>
    </source>
</evidence>
<protein>
    <submittedName>
        <fullName evidence="2">Uncharacterized protein</fullName>
    </submittedName>
</protein>
<dbReference type="RefSeq" id="WP_272462115.1">
    <property type="nucleotide sequence ID" value="NZ_JAPFQL010000036.1"/>
</dbReference>
<sequence length="169" mass="18016">MTTWNRRDDPSEHPTDSSEPPRARRQPFESLPDDWARRPMTDPDLFEGVVDLAVFETFRALGGLALLLCQGDGRLMQPLTLERINAASPPDVAEAHLSEALADLHRDGVRALVIVIARAGTATATDHDLALRQAFARACDATGMALLGVALAVPGEVSALPTPSGSEAA</sequence>
<evidence type="ECO:0000313" key="2">
    <source>
        <dbReference type="EMBL" id="MDC5697539.1"/>
    </source>
</evidence>
<keyword evidence="3" id="KW-1185">Reference proteome</keyword>
<gene>
    <name evidence="2" type="ORF">OO014_09740</name>
</gene>
<accession>A0ABT5GHH1</accession>
<name>A0ABT5GHH1_9MICO</name>
<evidence type="ECO:0000256" key="1">
    <source>
        <dbReference type="SAM" id="MobiDB-lite"/>
    </source>
</evidence>
<dbReference type="EMBL" id="JAPFQL010000036">
    <property type="protein sequence ID" value="MDC5697539.1"/>
    <property type="molecule type" value="Genomic_DNA"/>
</dbReference>
<feature type="region of interest" description="Disordered" evidence="1">
    <location>
        <begin position="1"/>
        <end position="37"/>
    </location>
</feature>